<dbReference type="Gene3D" id="3.40.50.300">
    <property type="entry name" value="P-loop containing nucleotide triphosphate hydrolases"/>
    <property type="match status" value="1"/>
</dbReference>
<evidence type="ECO:0000256" key="1">
    <source>
        <dbReference type="ARBA" id="ARBA00022679"/>
    </source>
</evidence>
<dbReference type="PANTHER" id="PTHR12788:SF10">
    <property type="entry name" value="PROTEIN-TYROSINE SULFOTRANSFERASE"/>
    <property type="match status" value="1"/>
</dbReference>
<dbReference type="InterPro" id="IPR027417">
    <property type="entry name" value="P-loop_NTPase"/>
</dbReference>
<accession>T1A874</accession>
<proteinExistence type="predicted"/>
<dbReference type="Pfam" id="PF13469">
    <property type="entry name" value="Sulfotransfer_3"/>
    <property type="match status" value="1"/>
</dbReference>
<reference evidence="2" key="1">
    <citation type="submission" date="2013-08" db="EMBL/GenBank/DDBJ databases">
        <authorList>
            <person name="Mendez C."/>
            <person name="Richter M."/>
            <person name="Ferrer M."/>
            <person name="Sanchez J."/>
        </authorList>
    </citation>
    <scope>NUCLEOTIDE SEQUENCE</scope>
</reference>
<reference evidence="2" key="2">
    <citation type="journal article" date="2014" name="ISME J.">
        <title>Microbial stratification in low pH oxic and suboxic macroscopic growths along an acid mine drainage.</title>
        <authorList>
            <person name="Mendez-Garcia C."/>
            <person name="Mesa V."/>
            <person name="Sprenger R.R."/>
            <person name="Richter M."/>
            <person name="Diez M.S."/>
            <person name="Solano J."/>
            <person name="Bargiela R."/>
            <person name="Golyshina O.V."/>
            <person name="Manteca A."/>
            <person name="Ramos J.L."/>
            <person name="Gallego J.R."/>
            <person name="Llorente I."/>
            <person name="Martins Dos Santos V.A."/>
            <person name="Jensen O.N."/>
            <person name="Pelaez A.I."/>
            <person name="Sanchez J."/>
            <person name="Ferrer M."/>
        </authorList>
    </citation>
    <scope>NUCLEOTIDE SEQUENCE</scope>
</reference>
<name>T1A874_9ZZZZ</name>
<sequence>VGMLHALSPEARFVHVRRDARDTCVSCYTTLFKTSYKFAQTLTHLGHYYRVHEAIMDYWQSLLPEGTILEVNYEQLARDPETEVPKLLAKLDLPFEEACLRPETVERPIATASLYQVRQPIRPTSIGRWHHFAQHLGPLEEALAIA</sequence>
<comment type="caution">
    <text evidence="2">The sequence shown here is derived from an EMBL/GenBank/DDBJ whole genome shotgun (WGS) entry which is preliminary data.</text>
</comment>
<keyword evidence="1 2" id="KW-0808">Transferase</keyword>
<dbReference type="PANTHER" id="PTHR12788">
    <property type="entry name" value="PROTEIN-TYROSINE SULFOTRANSFERASE 2"/>
    <property type="match status" value="1"/>
</dbReference>
<evidence type="ECO:0000313" key="2">
    <source>
        <dbReference type="EMBL" id="EQD56876.1"/>
    </source>
</evidence>
<feature type="non-terminal residue" evidence="2">
    <location>
        <position position="1"/>
    </location>
</feature>
<dbReference type="EMBL" id="AUZZ01003482">
    <property type="protein sequence ID" value="EQD56876.1"/>
    <property type="molecule type" value="Genomic_DNA"/>
</dbReference>
<dbReference type="AlphaFoldDB" id="T1A874"/>
<feature type="non-terminal residue" evidence="2">
    <location>
        <position position="146"/>
    </location>
</feature>
<dbReference type="GO" id="GO:0005794">
    <property type="term" value="C:Golgi apparatus"/>
    <property type="evidence" value="ECO:0007669"/>
    <property type="project" value="TreeGrafter"/>
</dbReference>
<protein>
    <submittedName>
        <fullName evidence="2">TPR domain/sulfotransferase domain protein</fullName>
    </submittedName>
</protein>
<dbReference type="GO" id="GO:0008476">
    <property type="term" value="F:protein-tyrosine sulfotransferase activity"/>
    <property type="evidence" value="ECO:0007669"/>
    <property type="project" value="InterPro"/>
</dbReference>
<organism evidence="2">
    <name type="scientific">mine drainage metagenome</name>
    <dbReference type="NCBI Taxonomy" id="410659"/>
    <lineage>
        <taxon>unclassified sequences</taxon>
        <taxon>metagenomes</taxon>
        <taxon>ecological metagenomes</taxon>
    </lineage>
</organism>
<dbReference type="InterPro" id="IPR026634">
    <property type="entry name" value="TPST-like"/>
</dbReference>
<gene>
    <name evidence="2" type="ORF">B2A_05072</name>
</gene>
<dbReference type="SUPFAM" id="SSF52540">
    <property type="entry name" value="P-loop containing nucleoside triphosphate hydrolases"/>
    <property type="match status" value="1"/>
</dbReference>